<evidence type="ECO:0000256" key="4">
    <source>
        <dbReference type="HAMAP-Rule" id="MF_00434"/>
    </source>
</evidence>
<comment type="catalytic activity">
    <reaction evidence="1 4">
        <text>(4aS,6R)-4a-hydroxy-L-erythro-5,6,7,8-tetrahydrobiopterin = (6R)-L-erythro-6,7-dihydrobiopterin + H2O</text>
        <dbReference type="Rhea" id="RHEA:11920"/>
        <dbReference type="ChEBI" id="CHEBI:15377"/>
        <dbReference type="ChEBI" id="CHEBI:15642"/>
        <dbReference type="ChEBI" id="CHEBI:43120"/>
        <dbReference type="EC" id="4.2.1.96"/>
    </reaction>
</comment>
<comment type="similarity">
    <text evidence="2 4">Belongs to the pterin-4-alpha-carbinolamine dehydratase family.</text>
</comment>
<dbReference type="SUPFAM" id="SSF55248">
    <property type="entry name" value="PCD-like"/>
    <property type="match status" value="1"/>
</dbReference>
<dbReference type="GO" id="GO:0008124">
    <property type="term" value="F:4-alpha-hydroxytetrahydrobiopterin dehydratase activity"/>
    <property type="evidence" value="ECO:0007669"/>
    <property type="project" value="UniProtKB-UniRule"/>
</dbReference>
<proteinExistence type="inferred from homology"/>
<sequence>MLNQFLAIAIAFMIGLTGELVLSLPATRLSDREISQQLQTIPGWQLRDQRIEKTFKFNNFIEAIAFVNRLVTPAESLGHHPDITINYNRVTLSLTTHDLGGLSNLDFDLAQQIDRLIP</sequence>
<dbReference type="NCBIfam" id="NF002017">
    <property type="entry name" value="PRK00823.1-2"/>
    <property type="match status" value="1"/>
</dbReference>
<dbReference type="RefSeq" id="WP_045359062.1">
    <property type="nucleotide sequence ID" value="NZ_BBPA01000037.1"/>
</dbReference>
<accession>A0A0A1VUT7</accession>
<dbReference type="Proteomes" id="UP000030321">
    <property type="component" value="Unassembled WGS sequence"/>
</dbReference>
<dbReference type="EMBL" id="BBPA01000037">
    <property type="protein sequence ID" value="GAL93344.1"/>
    <property type="molecule type" value="Genomic_DNA"/>
</dbReference>
<dbReference type="CDD" id="cd00488">
    <property type="entry name" value="PCD_DCoH"/>
    <property type="match status" value="1"/>
</dbReference>
<dbReference type="PANTHER" id="PTHR12599">
    <property type="entry name" value="PTERIN-4-ALPHA-CARBINOLAMINE DEHYDRATASE"/>
    <property type="match status" value="1"/>
</dbReference>
<reference evidence="6" key="1">
    <citation type="journal article" date="2015" name="Genome">
        <title>Whole Genome Sequence of the Non-Microcystin-Producing Microcystis aeruginosa Strain NIES-44.</title>
        <authorList>
            <person name="Okano K."/>
            <person name="Miyata N."/>
            <person name="Ozaki Y."/>
        </authorList>
    </citation>
    <scope>NUCLEOTIDE SEQUENCE [LARGE SCALE GENOMIC DNA]</scope>
    <source>
        <strain evidence="6">NIES-44</strain>
    </source>
</reference>
<evidence type="ECO:0000313" key="6">
    <source>
        <dbReference type="Proteomes" id="UP000030321"/>
    </source>
</evidence>
<dbReference type="InterPro" id="IPR036428">
    <property type="entry name" value="PCD_sf"/>
</dbReference>
<dbReference type="GO" id="GO:0006729">
    <property type="term" value="P:tetrahydrobiopterin biosynthetic process"/>
    <property type="evidence" value="ECO:0007669"/>
    <property type="project" value="InterPro"/>
</dbReference>
<protein>
    <recommendedName>
        <fullName evidence="4">Putative pterin-4-alpha-carbinolamine dehydratase</fullName>
        <shortName evidence="4">PHS</shortName>
        <ecNumber evidence="4">4.2.1.96</ecNumber>
    </recommendedName>
    <alternativeName>
        <fullName evidence="4">4-alpha-hydroxy-tetrahydropterin dehydratase</fullName>
    </alternativeName>
    <alternativeName>
        <fullName evidence="4">Pterin carbinolamine dehydratase</fullName>
        <shortName evidence="4">PCD</shortName>
    </alternativeName>
</protein>
<dbReference type="Gene3D" id="3.30.1360.20">
    <property type="entry name" value="Transcriptional coactivator/pterin dehydratase"/>
    <property type="match status" value="1"/>
</dbReference>
<evidence type="ECO:0000256" key="2">
    <source>
        <dbReference type="ARBA" id="ARBA00006472"/>
    </source>
</evidence>
<dbReference type="InterPro" id="IPR001533">
    <property type="entry name" value="Pterin_deHydtase"/>
</dbReference>
<organism evidence="5 6">
    <name type="scientific">Microcystis aeruginosa NIES-44</name>
    <dbReference type="NCBI Taxonomy" id="449439"/>
    <lineage>
        <taxon>Bacteria</taxon>
        <taxon>Bacillati</taxon>
        <taxon>Cyanobacteriota</taxon>
        <taxon>Cyanophyceae</taxon>
        <taxon>Oscillatoriophycideae</taxon>
        <taxon>Chroococcales</taxon>
        <taxon>Microcystaceae</taxon>
        <taxon>Microcystis</taxon>
    </lineage>
</organism>
<evidence type="ECO:0000256" key="1">
    <source>
        <dbReference type="ARBA" id="ARBA00001554"/>
    </source>
</evidence>
<keyword evidence="3 4" id="KW-0456">Lyase</keyword>
<dbReference type="AlphaFoldDB" id="A0A0A1VUT7"/>
<evidence type="ECO:0000313" key="5">
    <source>
        <dbReference type="EMBL" id="GAL93344.1"/>
    </source>
</evidence>
<gene>
    <name evidence="5" type="ORF">N44_02031</name>
</gene>
<evidence type="ECO:0000256" key="3">
    <source>
        <dbReference type="ARBA" id="ARBA00023239"/>
    </source>
</evidence>
<name>A0A0A1VUT7_MICAE</name>
<dbReference type="Pfam" id="PF01329">
    <property type="entry name" value="Pterin_4a"/>
    <property type="match status" value="1"/>
</dbReference>
<dbReference type="PANTHER" id="PTHR12599:SF0">
    <property type="entry name" value="PTERIN-4-ALPHA-CARBINOLAMINE DEHYDRATASE"/>
    <property type="match status" value="1"/>
</dbReference>
<dbReference type="HAMAP" id="MF_00434">
    <property type="entry name" value="Pterin_4_alpha"/>
    <property type="match status" value="1"/>
</dbReference>
<dbReference type="EC" id="4.2.1.96" evidence="4"/>
<comment type="caution">
    <text evidence="5">The sequence shown here is derived from an EMBL/GenBank/DDBJ whole genome shotgun (WGS) entry which is preliminary data.</text>
</comment>